<gene>
    <name evidence="2" type="ORF">ABT272_17705</name>
</gene>
<feature type="domain" description="NAD-dependent epimerase/dehydratase" evidence="1">
    <location>
        <begin position="3"/>
        <end position="216"/>
    </location>
</feature>
<dbReference type="PANTHER" id="PTHR48079">
    <property type="entry name" value="PROTEIN YEEZ"/>
    <property type="match status" value="1"/>
</dbReference>
<organism evidence="2 3">
    <name type="scientific">Streptomyces sp. 900105245</name>
    <dbReference type="NCBI Taxonomy" id="3154379"/>
    <lineage>
        <taxon>Bacteria</taxon>
        <taxon>Bacillati</taxon>
        <taxon>Actinomycetota</taxon>
        <taxon>Actinomycetes</taxon>
        <taxon>Kitasatosporales</taxon>
        <taxon>Streptomycetaceae</taxon>
        <taxon>Streptomyces</taxon>
    </lineage>
</organism>
<dbReference type="InterPro" id="IPR051783">
    <property type="entry name" value="NAD(P)-dependent_oxidoreduct"/>
</dbReference>
<evidence type="ECO:0000259" key="1">
    <source>
        <dbReference type="Pfam" id="PF01370"/>
    </source>
</evidence>
<accession>A0ABV1U797</accession>
<dbReference type="PANTHER" id="PTHR48079:SF6">
    <property type="entry name" value="NAD(P)-BINDING DOMAIN-CONTAINING PROTEIN-RELATED"/>
    <property type="match status" value="1"/>
</dbReference>
<dbReference type="SUPFAM" id="SSF51735">
    <property type="entry name" value="NAD(P)-binding Rossmann-fold domains"/>
    <property type="match status" value="1"/>
</dbReference>
<dbReference type="InterPro" id="IPR036291">
    <property type="entry name" value="NAD(P)-bd_dom_sf"/>
</dbReference>
<dbReference type="Gene3D" id="3.40.50.720">
    <property type="entry name" value="NAD(P)-binding Rossmann-like Domain"/>
    <property type="match status" value="1"/>
</dbReference>
<reference evidence="2 3" key="1">
    <citation type="submission" date="2024-06" db="EMBL/GenBank/DDBJ databases">
        <title>The Natural Products Discovery Center: Release of the First 8490 Sequenced Strains for Exploring Actinobacteria Biosynthetic Diversity.</title>
        <authorList>
            <person name="Kalkreuter E."/>
            <person name="Kautsar S.A."/>
            <person name="Yang D."/>
            <person name="Bader C.D."/>
            <person name="Teijaro C.N."/>
            <person name="Fluegel L."/>
            <person name="Davis C.M."/>
            <person name="Simpson J.R."/>
            <person name="Lauterbach L."/>
            <person name="Steele A.D."/>
            <person name="Gui C."/>
            <person name="Meng S."/>
            <person name="Li G."/>
            <person name="Viehrig K."/>
            <person name="Ye F."/>
            <person name="Su P."/>
            <person name="Kiefer A.F."/>
            <person name="Nichols A."/>
            <person name="Cepeda A.J."/>
            <person name="Yan W."/>
            <person name="Fan B."/>
            <person name="Jiang Y."/>
            <person name="Adhikari A."/>
            <person name="Zheng C.-J."/>
            <person name="Schuster L."/>
            <person name="Cowan T.M."/>
            <person name="Smanski M.J."/>
            <person name="Chevrette M.G."/>
            <person name="De Carvalho L.P.S."/>
            <person name="Shen B."/>
        </authorList>
    </citation>
    <scope>NUCLEOTIDE SEQUENCE [LARGE SCALE GENOMIC DNA]</scope>
    <source>
        <strain evidence="2 3">NPDC001166</strain>
    </source>
</reference>
<dbReference type="InterPro" id="IPR001509">
    <property type="entry name" value="Epimerase_deHydtase"/>
</dbReference>
<dbReference type="EMBL" id="JBEPAZ010000013">
    <property type="protein sequence ID" value="MER6429558.1"/>
    <property type="molecule type" value="Genomic_DNA"/>
</dbReference>
<comment type="caution">
    <text evidence="2">The sequence shown here is derived from an EMBL/GenBank/DDBJ whole genome shotgun (WGS) entry which is preliminary data.</text>
</comment>
<evidence type="ECO:0000313" key="2">
    <source>
        <dbReference type="EMBL" id="MER6429558.1"/>
    </source>
</evidence>
<proteinExistence type="predicted"/>
<dbReference type="CDD" id="cd05262">
    <property type="entry name" value="SDR_a7"/>
    <property type="match status" value="1"/>
</dbReference>
<protein>
    <submittedName>
        <fullName evidence="2">SDR family oxidoreductase</fullName>
    </submittedName>
</protein>
<name>A0ABV1U797_9ACTN</name>
<evidence type="ECO:0000313" key="3">
    <source>
        <dbReference type="Proteomes" id="UP001470023"/>
    </source>
</evidence>
<dbReference type="Pfam" id="PF01370">
    <property type="entry name" value="Epimerase"/>
    <property type="match status" value="1"/>
</dbReference>
<sequence length="308" mass="31456">MRIFVTGASGWIGSAVVPELVDAGHRVVGLARSGTSAAALTAAGADVVRGTVDDLDVLRDTAAASDGVIHLAFKHDIAFTGDFQGAAEADRRAVDVFGEALAGTGRPLVIASGVVGLAPGRVATERDRPTVDGSPVSVRSATAQAALDLASRGVRSSVVRLSPTCHGEGDHGFMATLVAIARAKGVSGHVGDGGNRWPAVHRLDAARLFHLAVEKAPAGSVLHGVAEEGVAIRDVAEVIGRHLGVPVVSVPPEAAPEHFTWLSGFLGTDVPVSGALTRELLGWEPTRPGLLADLEAGHYFRAPATTGA</sequence>
<dbReference type="RefSeq" id="WP_352063867.1">
    <property type="nucleotide sequence ID" value="NZ_JBEPAW010000098.1"/>
</dbReference>
<keyword evidence="3" id="KW-1185">Reference proteome</keyword>
<dbReference type="Proteomes" id="UP001470023">
    <property type="component" value="Unassembled WGS sequence"/>
</dbReference>